<dbReference type="EC" id="2.7.10.1" evidence="3"/>
<keyword evidence="14 23" id="KW-0675">Receptor</keyword>
<evidence type="ECO:0000256" key="13">
    <source>
        <dbReference type="ARBA" id="ARBA00023137"/>
    </source>
</evidence>
<keyword evidence="9" id="KW-0418">Kinase</keyword>
<evidence type="ECO:0000256" key="5">
    <source>
        <dbReference type="ARBA" id="ARBA00022679"/>
    </source>
</evidence>
<dbReference type="Gene3D" id="2.10.50.10">
    <property type="entry name" value="Tumor Necrosis Factor Receptor, subunit A, domain 2"/>
    <property type="match status" value="1"/>
</dbReference>
<dbReference type="RefSeq" id="XP_030634982.1">
    <property type="nucleotide sequence ID" value="XM_030779122.1"/>
</dbReference>
<dbReference type="GeneID" id="115816154"/>
<dbReference type="GO" id="GO:0001779">
    <property type="term" value="P:natural killer cell differentiation"/>
    <property type="evidence" value="ECO:0007669"/>
    <property type="project" value="TreeGrafter"/>
</dbReference>
<evidence type="ECO:0000256" key="17">
    <source>
        <dbReference type="PROSITE-ProRule" id="PRU10141"/>
    </source>
</evidence>
<dbReference type="SMART" id="SM01411">
    <property type="entry name" value="Ephrin_rec_like"/>
    <property type="match status" value="1"/>
</dbReference>
<organism evidence="22 23">
    <name type="scientific">Chanos chanos</name>
    <name type="common">Milkfish</name>
    <name type="synonym">Mugil chanos</name>
    <dbReference type="NCBI Taxonomy" id="29144"/>
    <lineage>
        <taxon>Eukaryota</taxon>
        <taxon>Metazoa</taxon>
        <taxon>Chordata</taxon>
        <taxon>Craniata</taxon>
        <taxon>Vertebrata</taxon>
        <taxon>Euteleostomi</taxon>
        <taxon>Actinopterygii</taxon>
        <taxon>Neopterygii</taxon>
        <taxon>Teleostei</taxon>
        <taxon>Ostariophysi</taxon>
        <taxon>Gonorynchiformes</taxon>
        <taxon>Chanidae</taxon>
        <taxon>Chanos</taxon>
    </lineage>
</organism>
<dbReference type="InterPro" id="IPR017441">
    <property type="entry name" value="Protein_kinase_ATP_BS"/>
</dbReference>
<dbReference type="SMART" id="SM00060">
    <property type="entry name" value="FN3"/>
    <property type="match status" value="1"/>
</dbReference>
<feature type="domain" description="Eph LBD" evidence="21">
    <location>
        <begin position="1"/>
        <end position="160"/>
    </location>
</feature>
<dbReference type="InParanoid" id="A0A6J2VSE6"/>
<dbReference type="GO" id="GO:0043066">
    <property type="term" value="P:negative regulation of apoptotic process"/>
    <property type="evidence" value="ECO:0007669"/>
    <property type="project" value="TreeGrafter"/>
</dbReference>
<dbReference type="FunFam" id="2.10.50.10:FF:000001">
    <property type="entry name" value="Ephrin type-A receptor 5"/>
    <property type="match status" value="1"/>
</dbReference>
<evidence type="ECO:0000256" key="9">
    <source>
        <dbReference type="ARBA" id="ARBA00022777"/>
    </source>
</evidence>
<dbReference type="Pfam" id="PF25599">
    <property type="entry name" value="Ephrin_CRD"/>
    <property type="match status" value="1"/>
</dbReference>
<dbReference type="Gene3D" id="3.30.200.20">
    <property type="entry name" value="Phosphorylase Kinase, domain 1"/>
    <property type="match status" value="1"/>
</dbReference>
<feature type="domain" description="Fibronectin type-III" evidence="20">
    <location>
        <begin position="277"/>
        <end position="384"/>
    </location>
</feature>
<dbReference type="AlphaFoldDB" id="A0A6J2VSE6"/>
<keyword evidence="12 18" id="KW-0472">Membrane</keyword>
<dbReference type="GO" id="GO:0004714">
    <property type="term" value="F:transmembrane receptor protein tyrosine kinase activity"/>
    <property type="evidence" value="ECO:0007669"/>
    <property type="project" value="UniProtKB-EC"/>
</dbReference>
<evidence type="ECO:0000256" key="10">
    <source>
        <dbReference type="ARBA" id="ARBA00022840"/>
    </source>
</evidence>
<dbReference type="Pfam" id="PF00041">
    <property type="entry name" value="fn3"/>
    <property type="match status" value="1"/>
</dbReference>
<keyword evidence="10 17" id="KW-0067">ATP-binding</keyword>
<keyword evidence="5" id="KW-0808">Transferase</keyword>
<feature type="binding site" evidence="17">
    <location>
        <position position="530"/>
    </location>
    <ligand>
        <name>ATP</name>
        <dbReference type="ChEBI" id="CHEBI:30616"/>
    </ligand>
</feature>
<dbReference type="Pfam" id="PF01404">
    <property type="entry name" value="Ephrin_lbd"/>
    <property type="match status" value="1"/>
</dbReference>
<dbReference type="InterPro" id="IPR013783">
    <property type="entry name" value="Ig-like_fold"/>
</dbReference>
<dbReference type="PANTHER" id="PTHR24416:SF323">
    <property type="entry name" value="TYROSINE-PROTEIN KINASE RECEPTOR UFO"/>
    <property type="match status" value="1"/>
</dbReference>
<evidence type="ECO:0000256" key="12">
    <source>
        <dbReference type="ARBA" id="ARBA00023136"/>
    </source>
</evidence>
<dbReference type="InterPro" id="IPR008979">
    <property type="entry name" value="Galactose-bd-like_sf"/>
</dbReference>
<dbReference type="GO" id="GO:0006909">
    <property type="term" value="P:phagocytosis"/>
    <property type="evidence" value="ECO:0007669"/>
    <property type="project" value="TreeGrafter"/>
</dbReference>
<dbReference type="GO" id="GO:0007169">
    <property type="term" value="P:cell surface receptor protein tyrosine kinase signaling pathway"/>
    <property type="evidence" value="ECO:0007669"/>
    <property type="project" value="TreeGrafter"/>
</dbReference>
<dbReference type="InterPro" id="IPR003961">
    <property type="entry name" value="FN3_dom"/>
</dbReference>
<comment type="catalytic activity">
    <reaction evidence="16">
        <text>L-tyrosyl-[protein] + ATP = O-phospho-L-tyrosyl-[protein] + ADP + H(+)</text>
        <dbReference type="Rhea" id="RHEA:10596"/>
        <dbReference type="Rhea" id="RHEA-COMP:10136"/>
        <dbReference type="Rhea" id="RHEA-COMP:20101"/>
        <dbReference type="ChEBI" id="CHEBI:15378"/>
        <dbReference type="ChEBI" id="CHEBI:30616"/>
        <dbReference type="ChEBI" id="CHEBI:46858"/>
        <dbReference type="ChEBI" id="CHEBI:61978"/>
        <dbReference type="ChEBI" id="CHEBI:456216"/>
        <dbReference type="EC" id="2.7.10.1"/>
    </reaction>
</comment>
<dbReference type="GO" id="GO:0051897">
    <property type="term" value="P:positive regulation of phosphatidylinositol 3-kinase/protein kinase B signal transduction"/>
    <property type="evidence" value="ECO:0007669"/>
    <property type="project" value="TreeGrafter"/>
</dbReference>
<evidence type="ECO:0000259" key="20">
    <source>
        <dbReference type="PROSITE" id="PS50853"/>
    </source>
</evidence>
<dbReference type="PROSITE" id="PS50853">
    <property type="entry name" value="FN3"/>
    <property type="match status" value="1"/>
</dbReference>
<dbReference type="SUPFAM" id="SSF49785">
    <property type="entry name" value="Galactose-binding domain-like"/>
    <property type="match status" value="1"/>
</dbReference>
<evidence type="ECO:0000256" key="1">
    <source>
        <dbReference type="ARBA" id="ARBA00004308"/>
    </source>
</evidence>
<evidence type="ECO:0000256" key="16">
    <source>
        <dbReference type="ARBA" id="ARBA00051243"/>
    </source>
</evidence>
<dbReference type="PROSITE" id="PS50011">
    <property type="entry name" value="PROTEIN_KINASE_DOM"/>
    <property type="match status" value="1"/>
</dbReference>
<gene>
    <name evidence="23" type="primary">LOC115816154</name>
</gene>
<evidence type="ECO:0000256" key="18">
    <source>
        <dbReference type="SAM" id="Phobius"/>
    </source>
</evidence>
<dbReference type="InterPro" id="IPR050122">
    <property type="entry name" value="RTK"/>
</dbReference>
<dbReference type="PROSITE" id="PS00109">
    <property type="entry name" value="PROTEIN_KINASE_TYR"/>
    <property type="match status" value="1"/>
</dbReference>
<dbReference type="InterPro" id="IPR020635">
    <property type="entry name" value="Tyr_kinase_cat_dom"/>
</dbReference>
<keyword evidence="15" id="KW-0325">Glycoprotein</keyword>
<dbReference type="InterPro" id="IPR036116">
    <property type="entry name" value="FN3_sf"/>
</dbReference>
<dbReference type="GO" id="GO:0005524">
    <property type="term" value="F:ATP binding"/>
    <property type="evidence" value="ECO:0007669"/>
    <property type="project" value="UniProtKB-UniRule"/>
</dbReference>
<dbReference type="CDD" id="cd00063">
    <property type="entry name" value="FN3"/>
    <property type="match status" value="1"/>
</dbReference>
<dbReference type="GO" id="GO:0043235">
    <property type="term" value="C:receptor complex"/>
    <property type="evidence" value="ECO:0007669"/>
    <property type="project" value="TreeGrafter"/>
</dbReference>
<keyword evidence="11 18" id="KW-1133">Transmembrane helix</keyword>
<keyword evidence="6 18" id="KW-0812">Transmembrane</keyword>
<dbReference type="Proteomes" id="UP000504632">
    <property type="component" value="Chromosome 7"/>
</dbReference>
<evidence type="ECO:0000256" key="11">
    <source>
        <dbReference type="ARBA" id="ARBA00022989"/>
    </source>
</evidence>
<dbReference type="InterPro" id="IPR001090">
    <property type="entry name" value="Ephrin_rcpt_lig-bd_dom"/>
</dbReference>
<protein>
    <recommendedName>
        <fullName evidence="3">receptor protein-tyrosine kinase</fullName>
        <ecNumber evidence="3">2.7.10.1</ecNumber>
    </recommendedName>
</protein>
<evidence type="ECO:0000256" key="14">
    <source>
        <dbReference type="ARBA" id="ARBA00023170"/>
    </source>
</evidence>
<dbReference type="PRINTS" id="PR00109">
    <property type="entry name" value="TYRKINASE"/>
</dbReference>
<name>A0A6J2VSE6_CHACN</name>
<dbReference type="SUPFAM" id="SSF49265">
    <property type="entry name" value="Fibronectin type III"/>
    <property type="match status" value="1"/>
</dbReference>
<dbReference type="Gene3D" id="1.10.510.10">
    <property type="entry name" value="Transferase(Phosphotransferase) domain 1"/>
    <property type="match status" value="1"/>
</dbReference>
<keyword evidence="4" id="KW-0597">Phosphoprotein</keyword>
<evidence type="ECO:0000256" key="8">
    <source>
        <dbReference type="ARBA" id="ARBA00022741"/>
    </source>
</evidence>
<dbReference type="InterPro" id="IPR000719">
    <property type="entry name" value="Prot_kinase_dom"/>
</dbReference>
<dbReference type="Pfam" id="PF07714">
    <property type="entry name" value="PK_Tyr_Ser-Thr"/>
    <property type="match status" value="1"/>
</dbReference>
<sequence length="843" mass="93763">MKKEVDGTVKTWKETKMKLGFDYAHPIYQACNTKDDLRTFWTKWIQRKHAHDVFLDLYFAQETQNPGPLSELTIHLIQSNSSEDRYLKLGGPAVHTLIAPRPFSETAQIAEIEEHLYRVKALPLGKISRNGFHVGFSYNGPCIFIAFVRLFYLKCPALAMNQTKFSEAIGGSGWIRGDCVDGAVETGTLIRECKANGEWGPPHGKCVCAAGHQNVGDSCDACRLGSFKPADGSGPCHPCPVHSRTYGDGASECECERGFSRLPADPEHMGCTRPPSAPVNVTFHYLNDSTLALQWEEPYDLGGRGEVTYDVECMQRKATSEQVWSRCGEDIFFYPASKELTLNTVNVSGFRTHVTYKLSIRAKNEMSKKIPSESSVHSITVHREETSVMRTVSPYQVAISPMEQKATPVRVIGGLVTGALLLAALVSAVFCLIRHSYKRLRKKFKTHAGAGECGEEGFAYLNFTLILPFTTSSVPVHSALREELLSGLRNVLVDRSKLTLGKELGKGEFGAVYEGIYSPSEGTKIKVAVKTMRVGIHCHEDLESFLKEAEIMQHFNHDNVVNLLGVTLEQEQDSPTPVPLVILPYMKHGDLRRFLIATRYGDIPMFVPYQCLLRFMVDIAAGMEYLSSHGFIHRDLAARNCMLGDDLRVRVADFGLSKKIYSSNYYRQKVAIRMPIKWMAIESLSESMYTTKSDVWSFGVTMWEIVSRGRTPYPGVSNHELLDLLETGHRLRQGECDEKLYDVMMSCWHRDPLQRPCFGELGERLKVLLSELPPLEASKEAHYINLGLEAANQAGASGVDPDAEGAAGNVYLPAPVATVASPKEDEEGYLVCIKAGSAHRPAD</sequence>
<evidence type="ECO:0000256" key="4">
    <source>
        <dbReference type="ARBA" id="ARBA00022553"/>
    </source>
</evidence>
<evidence type="ECO:0000256" key="15">
    <source>
        <dbReference type="ARBA" id="ARBA00023180"/>
    </source>
</evidence>
<evidence type="ECO:0000256" key="2">
    <source>
        <dbReference type="ARBA" id="ARBA00004479"/>
    </source>
</evidence>
<comment type="subcellular location">
    <subcellularLocation>
        <location evidence="1">Endomembrane system</location>
    </subcellularLocation>
    <subcellularLocation>
        <location evidence="2">Membrane</location>
        <topology evidence="2">Single-pass type I membrane protein</topology>
    </subcellularLocation>
</comment>
<evidence type="ECO:0000313" key="22">
    <source>
        <dbReference type="Proteomes" id="UP000504632"/>
    </source>
</evidence>
<dbReference type="InterPro" id="IPR008266">
    <property type="entry name" value="Tyr_kinase_AS"/>
</dbReference>
<dbReference type="Gene3D" id="2.60.120.260">
    <property type="entry name" value="Galactose-binding domain-like"/>
    <property type="match status" value="1"/>
</dbReference>
<feature type="domain" description="Protein kinase" evidence="19">
    <location>
        <begin position="498"/>
        <end position="769"/>
    </location>
</feature>
<keyword evidence="7" id="KW-0677">Repeat</keyword>
<dbReference type="SUPFAM" id="SSF56112">
    <property type="entry name" value="Protein kinase-like (PK-like)"/>
    <property type="match status" value="1"/>
</dbReference>
<dbReference type="InterPro" id="IPR011009">
    <property type="entry name" value="Kinase-like_dom_sf"/>
</dbReference>
<dbReference type="InterPro" id="IPR001245">
    <property type="entry name" value="Ser-Thr/Tyr_kinase_cat_dom"/>
</dbReference>
<keyword evidence="13" id="KW-0829">Tyrosine-protein kinase</keyword>
<dbReference type="PANTHER" id="PTHR24416">
    <property type="entry name" value="TYROSINE-PROTEIN KINASE RECEPTOR"/>
    <property type="match status" value="1"/>
</dbReference>
<proteinExistence type="predicted"/>
<dbReference type="FunFam" id="1.10.510.10:FF:000089">
    <property type="entry name" value="Tyrosine-protein kinase receptor TYRO3"/>
    <property type="match status" value="1"/>
</dbReference>
<dbReference type="PROSITE" id="PS51550">
    <property type="entry name" value="EPH_LBD"/>
    <property type="match status" value="1"/>
</dbReference>
<dbReference type="GO" id="GO:0005886">
    <property type="term" value="C:plasma membrane"/>
    <property type="evidence" value="ECO:0007669"/>
    <property type="project" value="TreeGrafter"/>
</dbReference>
<evidence type="ECO:0000313" key="23">
    <source>
        <dbReference type="RefSeq" id="XP_030634982.1"/>
    </source>
</evidence>
<evidence type="ECO:0000256" key="6">
    <source>
        <dbReference type="ARBA" id="ARBA00022692"/>
    </source>
</evidence>
<dbReference type="GO" id="GO:0016477">
    <property type="term" value="P:cell migration"/>
    <property type="evidence" value="ECO:0007669"/>
    <property type="project" value="TreeGrafter"/>
</dbReference>
<keyword evidence="8 17" id="KW-0547">Nucleotide-binding</keyword>
<keyword evidence="22" id="KW-1185">Reference proteome</keyword>
<evidence type="ECO:0000256" key="7">
    <source>
        <dbReference type="ARBA" id="ARBA00022737"/>
    </source>
</evidence>
<dbReference type="OrthoDB" id="98077at2759"/>
<dbReference type="GO" id="GO:0007399">
    <property type="term" value="P:nervous system development"/>
    <property type="evidence" value="ECO:0007669"/>
    <property type="project" value="TreeGrafter"/>
</dbReference>
<dbReference type="GO" id="GO:0012505">
    <property type="term" value="C:endomembrane system"/>
    <property type="evidence" value="ECO:0007669"/>
    <property type="project" value="UniProtKB-SubCell"/>
</dbReference>
<dbReference type="Gene3D" id="2.60.40.1770">
    <property type="entry name" value="ephrin a2 ectodomain"/>
    <property type="match status" value="1"/>
</dbReference>
<dbReference type="SMART" id="SM00219">
    <property type="entry name" value="TyrKc"/>
    <property type="match status" value="1"/>
</dbReference>
<feature type="transmembrane region" description="Helical" evidence="18">
    <location>
        <begin position="411"/>
        <end position="433"/>
    </location>
</feature>
<dbReference type="Gene3D" id="2.60.40.10">
    <property type="entry name" value="Immunoglobulins"/>
    <property type="match status" value="1"/>
</dbReference>
<evidence type="ECO:0000259" key="21">
    <source>
        <dbReference type="PROSITE" id="PS51550"/>
    </source>
</evidence>
<reference evidence="23" key="1">
    <citation type="submission" date="2025-08" db="UniProtKB">
        <authorList>
            <consortium name="RefSeq"/>
        </authorList>
    </citation>
    <scope>IDENTIFICATION</scope>
</reference>
<dbReference type="GO" id="GO:0030168">
    <property type="term" value="P:platelet activation"/>
    <property type="evidence" value="ECO:0007669"/>
    <property type="project" value="TreeGrafter"/>
</dbReference>
<evidence type="ECO:0000259" key="19">
    <source>
        <dbReference type="PROSITE" id="PS50011"/>
    </source>
</evidence>
<dbReference type="PROSITE" id="PS00107">
    <property type="entry name" value="PROTEIN_KINASE_ATP"/>
    <property type="match status" value="1"/>
</dbReference>
<evidence type="ECO:0000256" key="3">
    <source>
        <dbReference type="ARBA" id="ARBA00011902"/>
    </source>
</evidence>
<accession>A0A6J2VSE6</accession>